<name>A0A9D3AYT0_9FIRM</name>
<dbReference type="AlphaFoldDB" id="A0A9D3AYT0"/>
<accession>A0A9D3AYT0</accession>
<feature type="domain" description="BIG2" evidence="2">
    <location>
        <begin position="323"/>
        <end position="400"/>
    </location>
</feature>
<dbReference type="SMART" id="SM00635">
    <property type="entry name" value="BID_2"/>
    <property type="match status" value="1"/>
</dbReference>
<protein>
    <submittedName>
        <fullName evidence="3">Bacterial Ig-like domain (Group 2)</fullName>
    </submittedName>
</protein>
<dbReference type="OrthoDB" id="1803381at2"/>
<proteinExistence type="predicted"/>
<organism evidence="3 4">
    <name type="scientific">Sporotomaculum syntrophicum</name>
    <dbReference type="NCBI Taxonomy" id="182264"/>
    <lineage>
        <taxon>Bacteria</taxon>
        <taxon>Bacillati</taxon>
        <taxon>Bacillota</taxon>
        <taxon>Clostridia</taxon>
        <taxon>Eubacteriales</taxon>
        <taxon>Desulfallaceae</taxon>
        <taxon>Sporotomaculum</taxon>
    </lineage>
</organism>
<keyword evidence="4" id="KW-1185">Reference proteome</keyword>
<dbReference type="SUPFAM" id="SSF56524">
    <property type="entry name" value="Oxidoreductase molybdopterin-binding domain"/>
    <property type="match status" value="1"/>
</dbReference>
<feature type="region of interest" description="Disordered" evidence="1">
    <location>
        <begin position="432"/>
        <end position="475"/>
    </location>
</feature>
<evidence type="ECO:0000259" key="2">
    <source>
        <dbReference type="SMART" id="SM00635"/>
    </source>
</evidence>
<dbReference type="InterPro" id="IPR003343">
    <property type="entry name" value="Big_2"/>
</dbReference>
<comment type="caution">
    <text evidence="3">The sequence shown here is derived from an EMBL/GenBank/DDBJ whole genome shotgun (WGS) entry which is preliminary data.</text>
</comment>
<evidence type="ECO:0000256" key="1">
    <source>
        <dbReference type="SAM" id="MobiDB-lite"/>
    </source>
</evidence>
<dbReference type="Pfam" id="PF13287">
    <property type="entry name" value="Fn3_assoc"/>
    <property type="match status" value="1"/>
</dbReference>
<dbReference type="SUPFAM" id="SSF49373">
    <property type="entry name" value="Invasin/intimin cell-adhesion fragments"/>
    <property type="match status" value="1"/>
</dbReference>
<dbReference type="RefSeq" id="WP_161820953.1">
    <property type="nucleotide sequence ID" value="NZ_LSRS01000002.1"/>
</dbReference>
<gene>
    <name evidence="3" type="ORF">SPSYN_00510</name>
</gene>
<evidence type="ECO:0000313" key="4">
    <source>
        <dbReference type="Proteomes" id="UP000798488"/>
    </source>
</evidence>
<dbReference type="Pfam" id="PF02368">
    <property type="entry name" value="Big_2"/>
    <property type="match status" value="1"/>
</dbReference>
<dbReference type="Proteomes" id="UP000798488">
    <property type="component" value="Unassembled WGS sequence"/>
</dbReference>
<dbReference type="EMBL" id="LSRS01000002">
    <property type="protein sequence ID" value="KAF1085781.1"/>
    <property type="molecule type" value="Genomic_DNA"/>
</dbReference>
<sequence length="554" mass="60401">MQVSNRKFLWNILIVLLSLLLLASLFNCMPTFAIAETSDVLEITGDGVANHITLNLAELSAMKQYEHVYSTINTWPSKRWYVAKGVNLRELLALAGIKDDAKQIKFISNDGYDVTLTVKELLEDKRYYFPGLKDNHSSDGSIPGSSEGAVEVEPVLALVSAEGSDNPDDMNDRDALLLVMGQRAVTEQTNNLFLKYVSRIEVLTVAPEKWDSPKANIPSGMVVPVGTEITLSNKNNNEDKIYYTTDGSTPTVNSPMFNWSASRWWPLRDDVEGVNQPIKVEKDTVIKMKTIGPGKEDSDVVTFTFTADLTGKAVDPTKVPGGPPTGVTLDRSTIDRPVGSTFKLEANVAPFNATDQDVIWSSSDTSVATVDNHGLVTVIGPGTAVITVTTVAGNHTATCIVNGPDEGESVQGELPIVGTQEVQIPEPPVAPSVLEIEHPDPAEPEPVEPEKEVEPDIDLTASERMPETSDKLPVPESRGQYLAEKEDLDNKFAIDAALEQPSSQVWEVSQISTDTVPLPLQETQNLMDVYAAGTFLLLLFSGAGKRYAEYVKER</sequence>
<dbReference type="InterPro" id="IPR008964">
    <property type="entry name" value="Invasin/intimin_cell_adhesion"/>
</dbReference>
<dbReference type="InterPro" id="IPR036374">
    <property type="entry name" value="OxRdtase_Mopterin-bd_sf"/>
</dbReference>
<reference evidence="3" key="1">
    <citation type="submission" date="2016-02" db="EMBL/GenBank/DDBJ databases">
        <title>Draft Genome Sequence of Sporotomaculum syntrophicum Strain FB, a Syntrophic Benzoate Degrader.</title>
        <authorList>
            <person name="Nobu M.K."/>
            <person name="Narihiro T."/>
            <person name="Qiu Y.-L."/>
            <person name="Ohashi A."/>
            <person name="Liu W.-T."/>
            <person name="Yuji S."/>
        </authorList>
    </citation>
    <scope>NUCLEOTIDE SEQUENCE</scope>
    <source>
        <strain evidence="3">FB</strain>
    </source>
</reference>
<dbReference type="Gene3D" id="2.60.40.1080">
    <property type="match status" value="1"/>
</dbReference>
<dbReference type="InterPro" id="IPR026876">
    <property type="entry name" value="Fn3_assoc_repeat"/>
</dbReference>
<evidence type="ECO:0000313" key="3">
    <source>
        <dbReference type="EMBL" id="KAF1085781.1"/>
    </source>
</evidence>
<dbReference type="Gene3D" id="3.90.420.10">
    <property type="entry name" value="Oxidoreductase, molybdopterin-binding domain"/>
    <property type="match status" value="1"/>
</dbReference>